<dbReference type="InterPro" id="IPR005230">
    <property type="entry name" value="TraB_bac"/>
</dbReference>
<proteinExistence type="predicted"/>
<dbReference type="InterPro" id="IPR046345">
    <property type="entry name" value="TraB_PrgY-like"/>
</dbReference>
<dbReference type="EMBL" id="FMXO01000004">
    <property type="protein sequence ID" value="SDB17082.1"/>
    <property type="molecule type" value="Genomic_DNA"/>
</dbReference>
<protein>
    <submittedName>
        <fullName evidence="2">Pheromone shutdown-related protein TraB</fullName>
    </submittedName>
</protein>
<accession>A0A1G6B8W1</accession>
<dbReference type="Proteomes" id="UP000198771">
    <property type="component" value="Unassembled WGS sequence"/>
</dbReference>
<dbReference type="NCBIfam" id="TIGR00261">
    <property type="entry name" value="traB"/>
    <property type="match status" value="1"/>
</dbReference>
<dbReference type="Pfam" id="PF01963">
    <property type="entry name" value="TraB_PrgY_gumN"/>
    <property type="match status" value="1"/>
</dbReference>
<dbReference type="PANTHER" id="PTHR21530:SF7">
    <property type="entry name" value="TRAB DOMAIN-CONTAINING PROTEIN"/>
    <property type="match status" value="1"/>
</dbReference>
<feature type="transmembrane region" description="Helical" evidence="1">
    <location>
        <begin position="371"/>
        <end position="395"/>
    </location>
</feature>
<keyword evidence="1" id="KW-0812">Transmembrane</keyword>
<reference evidence="2 3" key="1">
    <citation type="submission" date="2016-10" db="EMBL/GenBank/DDBJ databases">
        <authorList>
            <person name="de Groot N.N."/>
        </authorList>
    </citation>
    <scope>NUCLEOTIDE SEQUENCE [LARGE SCALE GENOMIC DNA]</scope>
    <source>
        <strain evidence="2 3">ASO4-2</strain>
    </source>
</reference>
<organism evidence="2 3">
    <name type="scientific">Desulfonatronum thiosulfatophilum</name>
    <dbReference type="NCBI Taxonomy" id="617002"/>
    <lineage>
        <taxon>Bacteria</taxon>
        <taxon>Pseudomonadati</taxon>
        <taxon>Thermodesulfobacteriota</taxon>
        <taxon>Desulfovibrionia</taxon>
        <taxon>Desulfovibrionales</taxon>
        <taxon>Desulfonatronaceae</taxon>
        <taxon>Desulfonatronum</taxon>
    </lineage>
</organism>
<feature type="transmembrane region" description="Helical" evidence="1">
    <location>
        <begin position="259"/>
        <end position="277"/>
    </location>
</feature>
<gene>
    <name evidence="2" type="ORF">SAMN05660653_00805</name>
</gene>
<dbReference type="PANTHER" id="PTHR21530">
    <property type="entry name" value="PHEROMONE SHUTDOWN PROTEIN"/>
    <property type="match status" value="1"/>
</dbReference>
<dbReference type="OrthoDB" id="9809330at2"/>
<feature type="transmembrane region" description="Helical" evidence="1">
    <location>
        <begin position="289"/>
        <end position="308"/>
    </location>
</feature>
<name>A0A1G6B8W1_9BACT</name>
<keyword evidence="1" id="KW-0472">Membrane</keyword>
<evidence type="ECO:0000313" key="3">
    <source>
        <dbReference type="Proteomes" id="UP000198771"/>
    </source>
</evidence>
<dbReference type="CDD" id="cd14726">
    <property type="entry name" value="TraB_PrgY-like"/>
    <property type="match status" value="1"/>
</dbReference>
<dbReference type="InterPro" id="IPR002816">
    <property type="entry name" value="TraB/PrgY/GumN_fam"/>
</dbReference>
<dbReference type="RefSeq" id="WP_092117491.1">
    <property type="nucleotide sequence ID" value="NZ_FMXO01000004.1"/>
</dbReference>
<sequence>MNQVQNSPAEPLELPSCVKHVRVDDRDVYLVGTAHVSKQSVQDVRQTVEAVHPDTICVELCASRHRAIVDRDGWRKMDIMRVIRERKTPFLLAQLILSSFYRKLGDQLGIQPGADMAEGVRLAKETGAQLVLADREVEITLKRTWRHLGFLEKFKMVGQLLMGLLFAGKIDDQVVESLKKKDQLEILMDAFADEFPQVKRRLIDERDVYLAQKIRQAPGKTIVAVVGAGHVSGIEAHIHQDIDLTPLVVLPPKTNIAKFLKWAIPIAILALIAWGFFKEGQSHAMESAFIWIGLNSVLAGLGAVLAWAHPLTILTAMVASPFTSLNPMIAAGFVAGFVQAVIRRPTVADLEDLPQAITTLKGFWTNPLCRILLVVALVNLGSSLAAFISGGWIAARTF</sequence>
<evidence type="ECO:0000313" key="2">
    <source>
        <dbReference type="EMBL" id="SDB17082.1"/>
    </source>
</evidence>
<keyword evidence="1" id="KW-1133">Transmembrane helix</keyword>
<feature type="transmembrane region" description="Helical" evidence="1">
    <location>
        <begin position="314"/>
        <end position="338"/>
    </location>
</feature>
<evidence type="ECO:0000256" key="1">
    <source>
        <dbReference type="SAM" id="Phobius"/>
    </source>
</evidence>
<keyword evidence="3" id="KW-1185">Reference proteome</keyword>
<dbReference type="STRING" id="617002.SAMN05660653_00805"/>
<dbReference type="AlphaFoldDB" id="A0A1G6B8W1"/>